<comment type="caution">
    <text evidence="4">The sequence shown here is derived from an EMBL/GenBank/DDBJ whole genome shotgun (WGS) entry which is preliminary data.</text>
</comment>
<dbReference type="Proteomes" id="UP000642748">
    <property type="component" value="Unassembled WGS sequence"/>
</dbReference>
<evidence type="ECO:0000256" key="1">
    <source>
        <dbReference type="ARBA" id="ARBA00022679"/>
    </source>
</evidence>
<dbReference type="GO" id="GO:0016747">
    <property type="term" value="F:acyltransferase activity, transferring groups other than amino-acyl groups"/>
    <property type="evidence" value="ECO:0007669"/>
    <property type="project" value="InterPro"/>
</dbReference>
<dbReference type="AlphaFoldDB" id="A0A8J3VTM3"/>
<accession>A0A8J3VTM3</accession>
<dbReference type="EMBL" id="BONZ01000058">
    <property type="protein sequence ID" value="GIH17831.1"/>
    <property type="molecule type" value="Genomic_DNA"/>
</dbReference>
<evidence type="ECO:0000256" key="2">
    <source>
        <dbReference type="ARBA" id="ARBA00023315"/>
    </source>
</evidence>
<dbReference type="Pfam" id="PF00583">
    <property type="entry name" value="Acetyltransf_1"/>
    <property type="match status" value="1"/>
</dbReference>
<organism evidence="4 5">
    <name type="scientific">Rugosimonospora africana</name>
    <dbReference type="NCBI Taxonomy" id="556532"/>
    <lineage>
        <taxon>Bacteria</taxon>
        <taxon>Bacillati</taxon>
        <taxon>Actinomycetota</taxon>
        <taxon>Actinomycetes</taxon>
        <taxon>Micromonosporales</taxon>
        <taxon>Micromonosporaceae</taxon>
        <taxon>Rugosimonospora</taxon>
    </lineage>
</organism>
<dbReference type="InterPro" id="IPR016181">
    <property type="entry name" value="Acyl_CoA_acyltransferase"/>
</dbReference>
<keyword evidence="2" id="KW-0012">Acyltransferase</keyword>
<dbReference type="InterPro" id="IPR050832">
    <property type="entry name" value="Bact_Acetyltransf"/>
</dbReference>
<dbReference type="CDD" id="cd04301">
    <property type="entry name" value="NAT_SF"/>
    <property type="match status" value="1"/>
</dbReference>
<reference evidence="4" key="1">
    <citation type="submission" date="2021-01" db="EMBL/GenBank/DDBJ databases">
        <title>Whole genome shotgun sequence of Rugosimonospora africana NBRC 104875.</title>
        <authorList>
            <person name="Komaki H."/>
            <person name="Tamura T."/>
        </authorList>
    </citation>
    <scope>NUCLEOTIDE SEQUENCE</scope>
    <source>
        <strain evidence="4">NBRC 104875</strain>
    </source>
</reference>
<protein>
    <recommendedName>
        <fullName evidence="3">N-acetyltransferase domain-containing protein</fullName>
    </recommendedName>
</protein>
<evidence type="ECO:0000313" key="5">
    <source>
        <dbReference type="Proteomes" id="UP000642748"/>
    </source>
</evidence>
<dbReference type="Gene3D" id="3.40.630.30">
    <property type="match status" value="1"/>
</dbReference>
<dbReference type="InterPro" id="IPR000182">
    <property type="entry name" value="GNAT_dom"/>
</dbReference>
<keyword evidence="5" id="KW-1185">Reference proteome</keyword>
<dbReference type="SUPFAM" id="SSF55729">
    <property type="entry name" value="Acyl-CoA N-acyltransferases (Nat)"/>
    <property type="match status" value="1"/>
</dbReference>
<dbReference type="PANTHER" id="PTHR43877">
    <property type="entry name" value="AMINOALKYLPHOSPHONATE N-ACETYLTRANSFERASE-RELATED-RELATED"/>
    <property type="match status" value="1"/>
</dbReference>
<feature type="domain" description="N-acetyltransferase" evidence="3">
    <location>
        <begin position="20"/>
        <end position="166"/>
    </location>
</feature>
<keyword evidence="1" id="KW-0808">Transferase</keyword>
<sequence length="166" mass="18118">MVNADMPVRLELEPMSGDEFVVRRAELVEDYAQDLASSRGFDGEHARKSSQELIDGLLPQGAATPGMLLFTGTAGGERVGWVWLALPRAPERPDTAWVFNVYIDAGHRGRGYGRAMMLAAESELVRRGVPRLGLNVFGDNTPAIRLYESLGFTVTSQQMAKPLPTG</sequence>
<proteinExistence type="predicted"/>
<evidence type="ECO:0000259" key="3">
    <source>
        <dbReference type="PROSITE" id="PS51186"/>
    </source>
</evidence>
<evidence type="ECO:0000313" key="4">
    <source>
        <dbReference type="EMBL" id="GIH17831.1"/>
    </source>
</evidence>
<name>A0A8J3VTM3_9ACTN</name>
<dbReference type="PROSITE" id="PS51186">
    <property type="entry name" value="GNAT"/>
    <property type="match status" value="1"/>
</dbReference>
<gene>
    <name evidence="4" type="ORF">Raf01_60030</name>
</gene>